<gene>
    <name evidence="1" type="ORF">SPELUC_LOCUS12182</name>
</gene>
<feature type="non-terminal residue" evidence="1">
    <location>
        <position position="1"/>
    </location>
</feature>
<dbReference type="EMBL" id="CAJVPW010027949">
    <property type="protein sequence ID" value="CAG8716999.1"/>
    <property type="molecule type" value="Genomic_DNA"/>
</dbReference>
<reference evidence="1" key="1">
    <citation type="submission" date="2021-06" db="EMBL/GenBank/DDBJ databases">
        <authorList>
            <person name="Kallberg Y."/>
            <person name="Tangrot J."/>
            <person name="Rosling A."/>
        </authorList>
    </citation>
    <scope>NUCLEOTIDE SEQUENCE</scope>
    <source>
        <strain evidence="1">28 12/20/2015</strain>
    </source>
</reference>
<keyword evidence="2" id="KW-1185">Reference proteome</keyword>
<evidence type="ECO:0000313" key="1">
    <source>
        <dbReference type="EMBL" id="CAG8716999.1"/>
    </source>
</evidence>
<comment type="caution">
    <text evidence="1">The sequence shown here is derived from an EMBL/GenBank/DDBJ whole genome shotgun (WGS) entry which is preliminary data.</text>
</comment>
<evidence type="ECO:0000313" key="2">
    <source>
        <dbReference type="Proteomes" id="UP000789366"/>
    </source>
</evidence>
<dbReference type="Proteomes" id="UP000789366">
    <property type="component" value="Unassembled WGS sequence"/>
</dbReference>
<name>A0ACA9PMB5_9GLOM</name>
<proteinExistence type="predicted"/>
<accession>A0ACA9PMB5</accession>
<organism evidence="1 2">
    <name type="scientific">Cetraspora pellucida</name>
    <dbReference type="NCBI Taxonomy" id="1433469"/>
    <lineage>
        <taxon>Eukaryota</taxon>
        <taxon>Fungi</taxon>
        <taxon>Fungi incertae sedis</taxon>
        <taxon>Mucoromycota</taxon>
        <taxon>Glomeromycotina</taxon>
        <taxon>Glomeromycetes</taxon>
        <taxon>Diversisporales</taxon>
        <taxon>Gigasporaceae</taxon>
        <taxon>Cetraspora</taxon>
    </lineage>
</organism>
<feature type="non-terminal residue" evidence="1">
    <location>
        <position position="85"/>
    </location>
</feature>
<protein>
    <submittedName>
        <fullName evidence="1">4751_t:CDS:1</fullName>
    </submittedName>
</protein>
<sequence length="85" mass="9589">NTVINQLEQTITNNNDMKPLYINDNTPDNSFNNYTTEAILNQTSTNQTANILSGDSSQPNNENNTPFDFRKLPAKTISENLQLQQ</sequence>